<dbReference type="VEuPathDB" id="FungiDB:RhiirFUN_008310"/>
<dbReference type="VEuPathDB" id="FungiDB:FUN_007903"/>
<feature type="region of interest" description="Disordered" evidence="2">
    <location>
        <begin position="102"/>
        <end position="156"/>
    </location>
</feature>
<reference evidence="3 4" key="1">
    <citation type="submission" date="2016-04" db="EMBL/GenBank/DDBJ databases">
        <title>Genome analyses suggest a sexual origin of heterokaryosis in a supposedly ancient asexual fungus.</title>
        <authorList>
            <person name="Ropars J."/>
            <person name="Sedzielewska K."/>
            <person name="Noel J."/>
            <person name="Charron P."/>
            <person name="Farinelli L."/>
            <person name="Marton T."/>
            <person name="Kruger M."/>
            <person name="Pelin A."/>
            <person name="Brachmann A."/>
            <person name="Corradi N."/>
        </authorList>
    </citation>
    <scope>NUCLEOTIDE SEQUENCE [LARGE SCALE GENOMIC DNA]</scope>
    <source>
        <strain evidence="3 4">C2</strain>
    </source>
</reference>
<evidence type="ECO:0000313" key="3">
    <source>
        <dbReference type="EMBL" id="PKK66565.1"/>
    </source>
</evidence>
<reference evidence="3 4" key="2">
    <citation type="submission" date="2017-10" db="EMBL/GenBank/DDBJ databases">
        <title>Extensive intraspecific genome diversity in a model arbuscular mycorrhizal fungus.</title>
        <authorList>
            <person name="Chen E.C.H."/>
            <person name="Morin E."/>
            <person name="Baudet D."/>
            <person name="Noel J."/>
            <person name="Ndikumana S."/>
            <person name="Charron P."/>
            <person name="St-Onge C."/>
            <person name="Giorgi J."/>
            <person name="Grigoriev I.V."/>
            <person name="Roux C."/>
            <person name="Martin F.M."/>
            <person name="Corradi N."/>
        </authorList>
    </citation>
    <scope>NUCLEOTIDE SEQUENCE [LARGE SCALE GENOMIC DNA]</scope>
    <source>
        <strain evidence="3 4">C2</strain>
    </source>
</reference>
<dbReference type="InterPro" id="IPR043129">
    <property type="entry name" value="ATPase_NBD"/>
</dbReference>
<dbReference type="Proteomes" id="UP000233469">
    <property type="component" value="Unassembled WGS sequence"/>
</dbReference>
<dbReference type="Gene3D" id="3.30.420.40">
    <property type="match status" value="2"/>
</dbReference>
<dbReference type="Gene3D" id="3.90.640.10">
    <property type="entry name" value="Actin, Chain A, domain 4"/>
    <property type="match status" value="1"/>
</dbReference>
<sequence>MSSEVIGKLITDFNNLNEKCVHLVEENQNLKQQNQNLLQENQILKEKLQEKDKQFERLQERDKQYEKLEQHVKNLEKQKSEELQQLRQLEIISQNLHNNLGILGSDKTKKNDNTDGERKNDIKITEEKNKFLTNKNDEQKNHNMDKPPTLSSNNKGVENSSEYLLNFFNTKKDTEVSGLYSNIQIVVGLDFGSISSAFSIYRVTAEVPNSFNYSWQLKDTNLVYQSNSYSNMIPNSSINKYFKFNIVGLFKLHLGGLPDNLKPKLPIEYKKAITDYFKGIGKDIKNEIARWSGVNYFENVLLILTVPADYSEKDKDILRECTHNGKLIKNKSSEKLQFITESEAAAIYCMKYELQKYNLLSIGKTFIIVDCGGSTTDITTHKLVGNNPLQLSEVTELIRDFCGCTFIDEEFIKLLNEKFEMRAINLLKKDSFGQFQCAIYEFFQHVKEFFTGDDTEFYYTLDVEEKIPDLLQHVSKEIKEIMEANNWLIDIKYNEIKKMVDHVIDRIIRLIHNQLSNNKETCSAMFLVGGFSGNKYLQRRIKKEFHNTVKIISVIDRPLAAISHGAVDYGLLLVNSNLNNLGNNDISSSILKYTYGIQFTSDWKNGDPSNRKTSDGKISKFISLVKRGTEVTSDQIFTFNFKPKSGQTHVKFKVYYTNEESATYIDESGMKLLGVLNVDLPDAHLDNRSINFGLTFGPNIITASTRNELNGQKFVTKFCYQ</sequence>
<keyword evidence="1" id="KW-0175">Coiled coil</keyword>
<gene>
    <name evidence="3" type="ORF">RhiirC2_852788</name>
</gene>
<protein>
    <recommendedName>
        <fullName evidence="5">Hsp70 family protein</fullName>
    </recommendedName>
</protein>
<comment type="caution">
    <text evidence="3">The sequence shown here is derived from an EMBL/GenBank/DDBJ whole genome shotgun (WGS) entry which is preliminary data.</text>
</comment>
<dbReference type="PANTHER" id="PTHR14187:SF5">
    <property type="entry name" value="HEAT SHOCK 70 KDA PROTEIN 12A"/>
    <property type="match status" value="1"/>
</dbReference>
<dbReference type="VEuPathDB" id="FungiDB:RhiirA1_504386"/>
<name>A0A2N1MY51_9GLOM</name>
<dbReference type="AlphaFoldDB" id="A0A2N1MY51"/>
<evidence type="ECO:0000256" key="1">
    <source>
        <dbReference type="SAM" id="Coils"/>
    </source>
</evidence>
<feature type="coiled-coil region" evidence="1">
    <location>
        <begin position="13"/>
        <end position="92"/>
    </location>
</feature>
<evidence type="ECO:0008006" key="5">
    <source>
        <dbReference type="Google" id="ProtNLM"/>
    </source>
</evidence>
<feature type="compositionally biased region" description="Basic and acidic residues" evidence="2">
    <location>
        <begin position="106"/>
        <end position="145"/>
    </location>
</feature>
<proteinExistence type="predicted"/>
<dbReference type="SUPFAM" id="SSF53067">
    <property type="entry name" value="Actin-like ATPase domain"/>
    <property type="match status" value="1"/>
</dbReference>
<accession>A0A2N1MY51</accession>
<dbReference type="EMBL" id="LLXL01001075">
    <property type="protein sequence ID" value="PKK66565.1"/>
    <property type="molecule type" value="Genomic_DNA"/>
</dbReference>
<evidence type="ECO:0000313" key="4">
    <source>
        <dbReference type="Proteomes" id="UP000233469"/>
    </source>
</evidence>
<organism evidence="3 4">
    <name type="scientific">Rhizophagus irregularis</name>
    <dbReference type="NCBI Taxonomy" id="588596"/>
    <lineage>
        <taxon>Eukaryota</taxon>
        <taxon>Fungi</taxon>
        <taxon>Fungi incertae sedis</taxon>
        <taxon>Mucoromycota</taxon>
        <taxon>Glomeromycotina</taxon>
        <taxon>Glomeromycetes</taxon>
        <taxon>Glomerales</taxon>
        <taxon>Glomeraceae</taxon>
        <taxon>Rhizophagus</taxon>
    </lineage>
</organism>
<evidence type="ECO:0000256" key="2">
    <source>
        <dbReference type="SAM" id="MobiDB-lite"/>
    </source>
</evidence>
<dbReference type="PANTHER" id="PTHR14187">
    <property type="entry name" value="ALPHA KINASE/ELONGATION FACTOR 2 KINASE"/>
    <property type="match status" value="1"/>
</dbReference>